<dbReference type="EMBL" id="JAHWYN010000022">
    <property type="protein sequence ID" value="MBW4362347.1"/>
    <property type="molecule type" value="Genomic_DNA"/>
</dbReference>
<keyword evidence="2" id="KW-1185">Reference proteome</keyword>
<proteinExistence type="predicted"/>
<reference evidence="1 2" key="1">
    <citation type="submission" date="2021-07" db="EMBL/GenBank/DDBJ databases">
        <title>Flavobacterium sp. nov. isolated from sediment on the Taihu Lake.</title>
        <authorList>
            <person name="Qu J.-H."/>
        </authorList>
    </citation>
    <scope>NUCLEOTIDE SEQUENCE [LARGE SCALE GENOMIC DNA]</scope>
    <source>
        <strain evidence="1 2">NAS39</strain>
    </source>
</reference>
<comment type="caution">
    <text evidence="1">The sequence shown here is derived from an EMBL/GenBank/DDBJ whole genome shotgun (WGS) entry which is preliminary data.</text>
</comment>
<protein>
    <submittedName>
        <fullName evidence="1">TerB family tellurite resistance protein</fullName>
    </submittedName>
</protein>
<gene>
    <name evidence="1" type="ORF">KZH69_17805</name>
</gene>
<evidence type="ECO:0000313" key="1">
    <source>
        <dbReference type="EMBL" id="MBW4362347.1"/>
    </source>
</evidence>
<accession>A0ABS6Y181</accession>
<organism evidence="1 2">
    <name type="scientific">Flavobacterium taihuense</name>
    <dbReference type="NCBI Taxonomy" id="2857508"/>
    <lineage>
        <taxon>Bacteria</taxon>
        <taxon>Pseudomonadati</taxon>
        <taxon>Bacteroidota</taxon>
        <taxon>Flavobacteriia</taxon>
        <taxon>Flavobacteriales</taxon>
        <taxon>Flavobacteriaceae</taxon>
        <taxon>Flavobacterium</taxon>
    </lineage>
</organism>
<name>A0ABS6Y181_9FLAO</name>
<dbReference type="CDD" id="cd07177">
    <property type="entry name" value="terB_like"/>
    <property type="match status" value="1"/>
</dbReference>
<evidence type="ECO:0000313" key="2">
    <source>
        <dbReference type="Proteomes" id="UP000812031"/>
    </source>
</evidence>
<dbReference type="RefSeq" id="WP_219318833.1">
    <property type="nucleotide sequence ID" value="NZ_JAHWYN010000022.1"/>
</dbReference>
<sequence>MQSILKNLKSVSFLDNKISPQEAKQFPDLISAEVYIDPIPGDIYRRAVSIHKLSKNTKILYFSNKVEESTNGNELITSIVITTTFISIYSTLNKEIESTYFTDIATTLNNKFIYYFINDEDERVGVFENYVPVLRNFDYAPYFAEQIGELIKFYKGKNETLEKLSNLENRYLDYIKTFTDINTLEITKTDFSNQILNIYDKHLIKYGNINIPVDLKYYEYLAYHYKSDHIKALEITNYVIKYNVENLCLWHELKANSLVELGNNYQAIVNYKIASTLSIDSQQKLKFRDIIENLSTLFNENFFTLPYQTRKLILIDNDLNSTPEDTFIVLDKNNLPKSLKFSNNNPKKEELYIVHPYIKDIYMPYSEYETTLFRDKFEEFSYFIQCLGAKTMTIKVAKGNKNSRSNLINLSSYNDNQKSIEGSLGINGIGINGSNKVSNSGEINDNSSQDLINEDETSYSRTQVFNPTKKPHLPADMIWFENESSWQRLYRQRTTGEIKRHHDILSSKSTYSISEKEEITLKEAFANYIGGGASYQMINATGSLNTEKNKKISQLIETTFNKSEAIQWEIDIEFESIENLSENTEIVNSTTSMHGIPVDLEQEYLEEVKFMLEDDGIIDDKERSILERFRERKGISKEKATELEKNLLSFGNLSEDEKEYFEEFQEILNEGEITEKERRILNRMANRLGISEERVQELEKFN</sequence>
<dbReference type="Proteomes" id="UP000812031">
    <property type="component" value="Unassembled WGS sequence"/>
</dbReference>